<proteinExistence type="predicted"/>
<evidence type="ECO:0000313" key="2">
    <source>
        <dbReference type="Proteomes" id="UP001596425"/>
    </source>
</evidence>
<reference evidence="2" key="1">
    <citation type="journal article" date="2019" name="Int. J. Syst. Evol. Microbiol.">
        <title>The Global Catalogue of Microorganisms (GCM) 10K type strain sequencing project: providing services to taxonomists for standard genome sequencing and annotation.</title>
        <authorList>
            <consortium name="The Broad Institute Genomics Platform"/>
            <consortium name="The Broad Institute Genome Sequencing Center for Infectious Disease"/>
            <person name="Wu L."/>
            <person name="Ma J."/>
        </authorList>
    </citation>
    <scope>NUCLEOTIDE SEQUENCE [LARGE SCALE GENOMIC DNA]</scope>
    <source>
        <strain evidence="2">CGMCC 1.13718</strain>
    </source>
</reference>
<keyword evidence="2" id="KW-1185">Reference proteome</keyword>
<name>A0ABW1YSQ3_9GAMM</name>
<evidence type="ECO:0008006" key="3">
    <source>
        <dbReference type="Google" id="ProtNLM"/>
    </source>
</evidence>
<gene>
    <name evidence="1" type="ORF">ACFQBM_15015</name>
</gene>
<dbReference type="RefSeq" id="WP_193194963.1">
    <property type="nucleotide sequence ID" value="NZ_JACZFR010000070.1"/>
</dbReference>
<organism evidence="1 2">
    <name type="scientific">Microbulbifer taiwanensis</name>
    <dbReference type="NCBI Taxonomy" id="986746"/>
    <lineage>
        <taxon>Bacteria</taxon>
        <taxon>Pseudomonadati</taxon>
        <taxon>Pseudomonadota</taxon>
        <taxon>Gammaproteobacteria</taxon>
        <taxon>Cellvibrionales</taxon>
        <taxon>Microbulbiferaceae</taxon>
        <taxon>Microbulbifer</taxon>
    </lineage>
</organism>
<evidence type="ECO:0000313" key="1">
    <source>
        <dbReference type="EMBL" id="MFC6634597.1"/>
    </source>
</evidence>
<sequence>MNELQRAEYLSALGVASYMPRFVLPLAPQPRQAQLPPAETEAPAAETPLQRVQAAVQNPLPQSAAQIVVAEPETAAPAPVEAQVLRDIGQLAEQTRVTPAAQAAPVTQVAPPQQQVQPFVLSCWWLGGELLAVDSREPGLALPVETLFNNIARALNWHQLPREQDRLRWPLAENRFGPAADASEARDTCASWLEAASARRPVKSIWLMGPQAQDFCSPPSLKQPLEKPVSEWNGIRVIAMPSLTQLLQQPERKRDLWQLLRETYPEQTVPEKNGTQ</sequence>
<protein>
    <recommendedName>
        <fullName evidence="3">Energy transducer TonB</fullName>
    </recommendedName>
</protein>
<dbReference type="EMBL" id="JBHSVR010000001">
    <property type="protein sequence ID" value="MFC6634597.1"/>
    <property type="molecule type" value="Genomic_DNA"/>
</dbReference>
<dbReference type="Proteomes" id="UP001596425">
    <property type="component" value="Unassembled WGS sequence"/>
</dbReference>
<comment type="caution">
    <text evidence="1">The sequence shown here is derived from an EMBL/GenBank/DDBJ whole genome shotgun (WGS) entry which is preliminary data.</text>
</comment>
<accession>A0ABW1YSQ3</accession>